<gene>
    <name evidence="1" type="ORF">Q7514_30945</name>
</gene>
<reference evidence="1 2" key="1">
    <citation type="submission" date="2023-07" db="EMBL/GenBank/DDBJ databases">
        <authorList>
            <person name="Girao M."/>
            <person name="Carvalho M.F."/>
        </authorList>
    </citation>
    <scope>NUCLEOTIDE SEQUENCE [LARGE SCALE GENOMIC DNA]</scope>
    <source>
        <strain evidence="1 2">YIM65754</strain>
    </source>
</reference>
<proteinExistence type="predicted"/>
<sequence>MIVLIILVVLLAASVAAFLFRFTKLRSGGTAAIVRVMPRADGAGWRHGIIRYGDNTLVFYKLSSIKPGPDSRMSRQGIEVRSRRAPEGSEFDIMTDDIVILEIVDNAATYEVALDSGARTAFLSWLESRPDERSQRRRLG</sequence>
<dbReference type="Proteomes" id="UP001336020">
    <property type="component" value="Unassembled WGS sequence"/>
</dbReference>
<dbReference type="InterPro" id="IPR019675">
    <property type="entry name" value="DUF2550"/>
</dbReference>
<dbReference type="Pfam" id="PF10739">
    <property type="entry name" value="DUF2550"/>
    <property type="match status" value="1"/>
</dbReference>
<dbReference type="RefSeq" id="WP_330137081.1">
    <property type="nucleotide sequence ID" value="NZ_JAUTXY010000024.1"/>
</dbReference>
<evidence type="ECO:0000313" key="1">
    <source>
        <dbReference type="EMBL" id="MEE2061953.1"/>
    </source>
</evidence>
<protein>
    <submittedName>
        <fullName evidence="1">DUF2550 domain-containing protein</fullName>
    </submittedName>
</protein>
<name>A0ABU7LK62_9NOCA</name>
<keyword evidence="2" id="KW-1185">Reference proteome</keyword>
<comment type="caution">
    <text evidence="1">The sequence shown here is derived from an EMBL/GenBank/DDBJ whole genome shotgun (WGS) entry which is preliminary data.</text>
</comment>
<accession>A0ABU7LK62</accession>
<evidence type="ECO:0000313" key="2">
    <source>
        <dbReference type="Proteomes" id="UP001336020"/>
    </source>
</evidence>
<organism evidence="1 2">
    <name type="scientific">Rhodococcus artemisiae</name>
    <dbReference type="NCBI Taxonomy" id="714159"/>
    <lineage>
        <taxon>Bacteria</taxon>
        <taxon>Bacillati</taxon>
        <taxon>Actinomycetota</taxon>
        <taxon>Actinomycetes</taxon>
        <taxon>Mycobacteriales</taxon>
        <taxon>Nocardiaceae</taxon>
        <taxon>Rhodococcus</taxon>
    </lineage>
</organism>
<dbReference type="EMBL" id="JAUTXY010000024">
    <property type="protein sequence ID" value="MEE2061953.1"/>
    <property type="molecule type" value="Genomic_DNA"/>
</dbReference>